<feature type="compositionally biased region" description="Basic and acidic residues" evidence="1">
    <location>
        <begin position="81"/>
        <end position="104"/>
    </location>
</feature>
<evidence type="ECO:0000313" key="3">
    <source>
        <dbReference type="Proteomes" id="UP000489600"/>
    </source>
</evidence>
<name>A0A565BLR4_9BRAS</name>
<keyword evidence="3" id="KW-1185">Reference proteome</keyword>
<reference evidence="2" key="1">
    <citation type="submission" date="2019-07" db="EMBL/GenBank/DDBJ databases">
        <authorList>
            <person name="Dittberner H."/>
        </authorList>
    </citation>
    <scope>NUCLEOTIDE SEQUENCE [LARGE SCALE GENOMIC DNA]</scope>
</reference>
<proteinExistence type="predicted"/>
<dbReference type="EMBL" id="CABITT030000004">
    <property type="protein sequence ID" value="VVB02573.1"/>
    <property type="molecule type" value="Genomic_DNA"/>
</dbReference>
<gene>
    <name evidence="2" type="ORF">ANE_LOCUS13017</name>
</gene>
<feature type="region of interest" description="Disordered" evidence="1">
    <location>
        <begin position="80"/>
        <end position="104"/>
    </location>
</feature>
<accession>A0A565BLR4</accession>
<dbReference type="AlphaFoldDB" id="A0A565BLR4"/>
<evidence type="ECO:0000313" key="2">
    <source>
        <dbReference type="EMBL" id="VVB02573.1"/>
    </source>
</evidence>
<sequence>MAPKPDQRADEMEKTVAVLQQELGEMKLANTTAMERIECRIAEEADARQREFESLRSAIQLGPLPPTLSMVGSYGKAIVHTAERQEPSHNRDDAGERNHGTGTS</sequence>
<dbReference type="Proteomes" id="UP000489600">
    <property type="component" value="Unassembled WGS sequence"/>
</dbReference>
<evidence type="ECO:0000256" key="1">
    <source>
        <dbReference type="SAM" id="MobiDB-lite"/>
    </source>
</evidence>
<organism evidence="2 3">
    <name type="scientific">Arabis nemorensis</name>
    <dbReference type="NCBI Taxonomy" id="586526"/>
    <lineage>
        <taxon>Eukaryota</taxon>
        <taxon>Viridiplantae</taxon>
        <taxon>Streptophyta</taxon>
        <taxon>Embryophyta</taxon>
        <taxon>Tracheophyta</taxon>
        <taxon>Spermatophyta</taxon>
        <taxon>Magnoliopsida</taxon>
        <taxon>eudicotyledons</taxon>
        <taxon>Gunneridae</taxon>
        <taxon>Pentapetalae</taxon>
        <taxon>rosids</taxon>
        <taxon>malvids</taxon>
        <taxon>Brassicales</taxon>
        <taxon>Brassicaceae</taxon>
        <taxon>Arabideae</taxon>
        <taxon>Arabis</taxon>
    </lineage>
</organism>
<protein>
    <submittedName>
        <fullName evidence="2">Uncharacterized protein</fullName>
    </submittedName>
</protein>
<comment type="caution">
    <text evidence="2">The sequence shown here is derived from an EMBL/GenBank/DDBJ whole genome shotgun (WGS) entry which is preliminary data.</text>
</comment>